<organism evidence="2 3">
    <name type="scientific">Beauveria bassiana</name>
    <name type="common">White muscardine disease fungus</name>
    <name type="synonym">Tritirachium shiotae</name>
    <dbReference type="NCBI Taxonomy" id="176275"/>
    <lineage>
        <taxon>Eukaryota</taxon>
        <taxon>Fungi</taxon>
        <taxon>Dikarya</taxon>
        <taxon>Ascomycota</taxon>
        <taxon>Pezizomycotina</taxon>
        <taxon>Sordariomycetes</taxon>
        <taxon>Hypocreomycetidae</taxon>
        <taxon>Hypocreales</taxon>
        <taxon>Cordycipitaceae</taxon>
        <taxon>Beauveria</taxon>
    </lineage>
</organism>
<dbReference type="PROSITE" id="PS50096">
    <property type="entry name" value="IQ"/>
    <property type="match status" value="1"/>
</dbReference>
<name>A0A2N6NJ83_BEABA</name>
<reference evidence="2 3" key="1">
    <citation type="journal article" date="2016" name="Appl. Microbiol. Biotechnol.">
        <title>Characterization of T-DNA insertion mutants with decreased virulence in the entomopathogenic fungus Beauveria bassiana JEF-007.</title>
        <authorList>
            <person name="Kim S."/>
            <person name="Lee S.J."/>
            <person name="Nai Y.S."/>
            <person name="Yu J.S."/>
            <person name="Lee M.R."/>
            <person name="Yang Y.T."/>
            <person name="Kim J.S."/>
        </authorList>
    </citation>
    <scope>NUCLEOTIDE SEQUENCE [LARGE SCALE GENOMIC DNA]</scope>
    <source>
        <strain evidence="2 3">JEF-007</strain>
    </source>
</reference>
<feature type="compositionally biased region" description="Polar residues" evidence="1">
    <location>
        <begin position="150"/>
        <end position="172"/>
    </location>
</feature>
<feature type="compositionally biased region" description="Low complexity" evidence="1">
    <location>
        <begin position="189"/>
        <end position="203"/>
    </location>
</feature>
<dbReference type="AlphaFoldDB" id="A0A2N6NJ83"/>
<dbReference type="EMBL" id="MRVG01000007">
    <property type="protein sequence ID" value="PMB67338.1"/>
    <property type="molecule type" value="Genomic_DNA"/>
</dbReference>
<accession>A0A2N6NJ83</accession>
<gene>
    <name evidence="2" type="ORF">BM221_007002</name>
</gene>
<evidence type="ECO:0000313" key="2">
    <source>
        <dbReference type="EMBL" id="PMB67338.1"/>
    </source>
</evidence>
<evidence type="ECO:0000313" key="3">
    <source>
        <dbReference type="Proteomes" id="UP000235728"/>
    </source>
</evidence>
<dbReference type="Proteomes" id="UP000235728">
    <property type="component" value="Unassembled WGS sequence"/>
</dbReference>
<comment type="caution">
    <text evidence="2">The sequence shown here is derived from an EMBL/GenBank/DDBJ whole genome shotgun (WGS) entry which is preliminary data.</text>
</comment>
<sequence length="259" mass="28888">MSQNNSNDGSNDDAVGGRLFSRQTQRGRRLDFATALGLRVPITVVHVNRRPVAVSRNEDIATSQATGSNAADAAVAARDALVQSREVPLNTNSNVTVSPDEFSIFSRYPEESFDILPLDRDLAPASNVQENRLPAPVQSAEQETQENRESASGQQDASRGAQSWPEQNPSQYQLKRRQRREQRGRREQLGQPRPRGAQQQGRGHLARRDYRRAMVEGAQAYARNVRNAYENCKEADRVFEEVVRGNRGRGNRGMGAYQA</sequence>
<feature type="region of interest" description="Disordered" evidence="1">
    <location>
        <begin position="126"/>
        <end position="208"/>
    </location>
</feature>
<proteinExistence type="predicted"/>
<protein>
    <submittedName>
        <fullName evidence="2">Uncharacterized protein</fullName>
    </submittedName>
</protein>
<feature type="compositionally biased region" description="Low complexity" evidence="1">
    <location>
        <begin position="1"/>
        <end position="13"/>
    </location>
</feature>
<evidence type="ECO:0000256" key="1">
    <source>
        <dbReference type="SAM" id="MobiDB-lite"/>
    </source>
</evidence>
<feature type="region of interest" description="Disordered" evidence="1">
    <location>
        <begin position="1"/>
        <end position="21"/>
    </location>
</feature>
<feature type="compositionally biased region" description="Basic residues" evidence="1">
    <location>
        <begin position="174"/>
        <end position="183"/>
    </location>
</feature>